<dbReference type="AlphaFoldDB" id="A0A9Q0FBJ2"/>
<evidence type="ECO:0000256" key="5">
    <source>
        <dbReference type="ARBA" id="ARBA00022989"/>
    </source>
</evidence>
<evidence type="ECO:0000256" key="2">
    <source>
        <dbReference type="ARBA" id="ARBA00022448"/>
    </source>
</evidence>
<comment type="subcellular location">
    <subcellularLocation>
        <location evidence="1">Membrane</location>
        <topology evidence="1">Multi-pass membrane protein</topology>
    </subcellularLocation>
</comment>
<evidence type="ECO:0000313" key="10">
    <source>
        <dbReference type="Proteomes" id="UP001141552"/>
    </source>
</evidence>
<keyword evidence="10" id="KW-1185">Reference proteome</keyword>
<feature type="domain" description="Amino acid transporter transmembrane" evidence="8">
    <location>
        <begin position="3"/>
        <end position="176"/>
    </location>
</feature>
<accession>A0A9Q0FBJ2</accession>
<feature type="transmembrane region" description="Helical" evidence="7">
    <location>
        <begin position="95"/>
        <end position="114"/>
    </location>
</feature>
<reference evidence="9" key="2">
    <citation type="journal article" date="2023" name="Plants (Basel)">
        <title>Annotation of the Turnera subulata (Passifloraceae) Draft Genome Reveals the S-Locus Evolved after the Divergence of Turneroideae from Passifloroideae in a Stepwise Manner.</title>
        <authorList>
            <person name="Henning P.M."/>
            <person name="Roalson E.H."/>
            <person name="Mir W."/>
            <person name="McCubbin A.G."/>
            <person name="Shore J.S."/>
        </authorList>
    </citation>
    <scope>NUCLEOTIDE SEQUENCE</scope>
    <source>
        <strain evidence="9">F60SS</strain>
    </source>
</reference>
<dbReference type="GO" id="GO:0031090">
    <property type="term" value="C:organelle membrane"/>
    <property type="evidence" value="ECO:0007669"/>
    <property type="project" value="UniProtKB-ARBA"/>
</dbReference>
<evidence type="ECO:0000256" key="4">
    <source>
        <dbReference type="ARBA" id="ARBA00022970"/>
    </source>
</evidence>
<gene>
    <name evidence="9" type="primary">AVT6C_3</name>
    <name evidence="9" type="ORF">Tsubulata_046226</name>
</gene>
<feature type="transmembrane region" description="Helical" evidence="7">
    <location>
        <begin position="120"/>
        <end position="143"/>
    </location>
</feature>
<evidence type="ECO:0000259" key="8">
    <source>
        <dbReference type="Pfam" id="PF01490"/>
    </source>
</evidence>
<dbReference type="InterPro" id="IPR013057">
    <property type="entry name" value="AA_transpt_TM"/>
</dbReference>
<dbReference type="Pfam" id="PF01490">
    <property type="entry name" value="Aa_trans"/>
    <property type="match status" value="1"/>
</dbReference>
<keyword evidence="2" id="KW-0813">Transport</keyword>
<dbReference type="GO" id="GO:0015179">
    <property type="term" value="F:L-amino acid transmembrane transporter activity"/>
    <property type="evidence" value="ECO:0007669"/>
    <property type="project" value="TreeGrafter"/>
</dbReference>
<evidence type="ECO:0000256" key="3">
    <source>
        <dbReference type="ARBA" id="ARBA00022692"/>
    </source>
</evidence>
<feature type="transmembrane region" description="Helical" evidence="7">
    <location>
        <begin position="57"/>
        <end position="74"/>
    </location>
</feature>
<proteinExistence type="predicted"/>
<dbReference type="PANTHER" id="PTHR22950:SF323">
    <property type="entry name" value="AMINO ACID TRANSPORTER AVT6C"/>
    <property type="match status" value="1"/>
</dbReference>
<evidence type="ECO:0000256" key="7">
    <source>
        <dbReference type="SAM" id="Phobius"/>
    </source>
</evidence>
<dbReference type="PANTHER" id="PTHR22950">
    <property type="entry name" value="AMINO ACID TRANSPORTER"/>
    <property type="match status" value="1"/>
</dbReference>
<feature type="transmembrane region" description="Helical" evidence="7">
    <location>
        <begin position="7"/>
        <end position="27"/>
    </location>
</feature>
<sequence>MISAVRMSLLLCAAIYFSIGIFGYLLFGESTMDDILVNFDRRSDTAMGAILNDIVRLSYALHLVLVYPLLNYSLRGNIDEFLFPRRPLLSKDTTRFVSLTLTLLAFTYIAAIAIPNIWYVFQFMGSTSAVSLAFICPGAIVLRNVYNIATKRDKIIAAVMVILAVVTSVIAILTNIYSLVRNRLA</sequence>
<dbReference type="OrthoDB" id="28208at2759"/>
<keyword evidence="4" id="KW-0029">Amino-acid transport</keyword>
<protein>
    <submittedName>
        <fullName evidence="9">Amino acid transporter avt6c</fullName>
    </submittedName>
</protein>
<feature type="transmembrane region" description="Helical" evidence="7">
    <location>
        <begin position="155"/>
        <end position="180"/>
    </location>
</feature>
<evidence type="ECO:0000256" key="6">
    <source>
        <dbReference type="ARBA" id="ARBA00023136"/>
    </source>
</evidence>
<dbReference type="EMBL" id="JAKUCV010006154">
    <property type="protein sequence ID" value="KAJ4828503.1"/>
    <property type="molecule type" value="Genomic_DNA"/>
</dbReference>
<evidence type="ECO:0000256" key="1">
    <source>
        <dbReference type="ARBA" id="ARBA00004141"/>
    </source>
</evidence>
<dbReference type="Proteomes" id="UP001141552">
    <property type="component" value="Unassembled WGS sequence"/>
</dbReference>
<keyword evidence="3 7" id="KW-0812">Transmembrane</keyword>
<reference evidence="9" key="1">
    <citation type="submission" date="2022-02" db="EMBL/GenBank/DDBJ databases">
        <authorList>
            <person name="Henning P.M."/>
            <person name="McCubbin A.G."/>
            <person name="Shore J.S."/>
        </authorList>
    </citation>
    <scope>NUCLEOTIDE SEQUENCE</scope>
    <source>
        <strain evidence="9">F60SS</strain>
        <tissue evidence="9">Leaves</tissue>
    </source>
</reference>
<comment type="caution">
    <text evidence="9">The sequence shown here is derived from an EMBL/GenBank/DDBJ whole genome shotgun (WGS) entry which is preliminary data.</text>
</comment>
<evidence type="ECO:0000313" key="9">
    <source>
        <dbReference type="EMBL" id="KAJ4828503.1"/>
    </source>
</evidence>
<keyword evidence="6 7" id="KW-0472">Membrane</keyword>
<keyword evidence="5 7" id="KW-1133">Transmembrane helix</keyword>
<name>A0A9Q0FBJ2_9ROSI</name>
<organism evidence="9 10">
    <name type="scientific">Turnera subulata</name>
    <dbReference type="NCBI Taxonomy" id="218843"/>
    <lineage>
        <taxon>Eukaryota</taxon>
        <taxon>Viridiplantae</taxon>
        <taxon>Streptophyta</taxon>
        <taxon>Embryophyta</taxon>
        <taxon>Tracheophyta</taxon>
        <taxon>Spermatophyta</taxon>
        <taxon>Magnoliopsida</taxon>
        <taxon>eudicotyledons</taxon>
        <taxon>Gunneridae</taxon>
        <taxon>Pentapetalae</taxon>
        <taxon>rosids</taxon>
        <taxon>fabids</taxon>
        <taxon>Malpighiales</taxon>
        <taxon>Passifloraceae</taxon>
        <taxon>Turnera</taxon>
    </lineage>
</organism>